<feature type="compositionally biased region" description="Pro residues" evidence="1">
    <location>
        <begin position="86"/>
        <end position="98"/>
    </location>
</feature>
<feature type="compositionally biased region" description="Low complexity" evidence="1">
    <location>
        <begin position="393"/>
        <end position="413"/>
    </location>
</feature>
<reference evidence="2 3" key="1">
    <citation type="journal article" date="2015" name="Fungal Genet. Biol.">
        <title>Evolution of novel wood decay mechanisms in Agaricales revealed by the genome sequences of Fistulina hepatica and Cylindrobasidium torrendii.</title>
        <authorList>
            <person name="Floudas D."/>
            <person name="Held B.W."/>
            <person name="Riley R."/>
            <person name="Nagy L.G."/>
            <person name="Koehler G."/>
            <person name="Ransdell A.S."/>
            <person name="Younus H."/>
            <person name="Chow J."/>
            <person name="Chiniquy J."/>
            <person name="Lipzen A."/>
            <person name="Tritt A."/>
            <person name="Sun H."/>
            <person name="Haridas S."/>
            <person name="LaButti K."/>
            <person name="Ohm R.A."/>
            <person name="Kues U."/>
            <person name="Blanchette R.A."/>
            <person name="Grigoriev I.V."/>
            <person name="Minto R.E."/>
            <person name="Hibbett D.S."/>
        </authorList>
    </citation>
    <scope>NUCLEOTIDE SEQUENCE [LARGE SCALE GENOMIC DNA]</scope>
    <source>
        <strain evidence="2 3">FP15055 ss-10</strain>
    </source>
</reference>
<dbReference type="OrthoDB" id="2690066at2759"/>
<feature type="region of interest" description="Disordered" evidence="1">
    <location>
        <begin position="116"/>
        <end position="142"/>
    </location>
</feature>
<feature type="compositionally biased region" description="Basic and acidic residues" evidence="1">
    <location>
        <begin position="34"/>
        <end position="47"/>
    </location>
</feature>
<feature type="compositionally biased region" description="Basic and acidic residues" evidence="1">
    <location>
        <begin position="161"/>
        <end position="177"/>
    </location>
</feature>
<sequence length="615" mass="66672">MALSPEMDPGYGTGYETADSTKRNRRLKKKRSKNAVDKDDSSRKDGYETDDGYVSSTPKKQRSRFFRMPNRSKTNVDRDEEERIVPPVPALPTPAPTPFRLPIAARFATTLGDINAHRTVDPPQPTTIKKKEQPSWTLTPDTSLAATLDSVFGLAEAPKAPVREPTVEESPLRKDSMRTTASTSTMGSSSESSSGSFFSKFSGSTPSSSTTSSPVTRRPPISYPLTRAPSPQQQSPPPPPTILLRKATSASNVKQRNLTVNTDNRGASNAGSSFVMISPIPEGDSTPSPRRQPFFGRPINPPSPNPSNASTIRPDPELLGATPTIESRLSPRPNSPGLPNSPRAGSPARAPSPSGRSRSPGLPRSPRAPAMLAPTRAYVHRDLPTPSPPPTMALPSVPSEFAQAQAQAQRQIQMPVRTVQDKARIRAPSPMGSGNVPQRGRESPFPVAKSRNAPTAAAVGLDARVPRYRELQNSTPQNGYRAQDDFTDDDSVCEDAADMQDVLERFSSDDSGSEAGHGHALERKDSTLLSPYQQQQQVRFAQPSRSSVSVYSVASTDDGYARKSVEGGQLLDESRSEETRGRFVKRVGEMYEQNGREMGVVPAVPRVPAWVGERF</sequence>
<feature type="region of interest" description="Disordered" evidence="1">
    <location>
        <begin position="1"/>
        <end position="98"/>
    </location>
</feature>
<feature type="compositionally biased region" description="Basic residues" evidence="1">
    <location>
        <begin position="23"/>
        <end position="33"/>
    </location>
</feature>
<gene>
    <name evidence="2" type="ORF">CYLTODRAFT_423473</name>
</gene>
<evidence type="ECO:0000256" key="1">
    <source>
        <dbReference type="SAM" id="MobiDB-lite"/>
    </source>
</evidence>
<feature type="compositionally biased region" description="Low complexity" evidence="1">
    <location>
        <begin position="179"/>
        <end position="213"/>
    </location>
</feature>
<dbReference type="Proteomes" id="UP000054007">
    <property type="component" value="Unassembled WGS sequence"/>
</dbReference>
<evidence type="ECO:0000313" key="3">
    <source>
        <dbReference type="Proteomes" id="UP000054007"/>
    </source>
</evidence>
<dbReference type="AlphaFoldDB" id="A0A0D7B7D4"/>
<proteinExistence type="predicted"/>
<name>A0A0D7B7D4_9AGAR</name>
<feature type="compositionally biased region" description="Polar residues" evidence="1">
    <location>
        <begin position="248"/>
        <end position="272"/>
    </location>
</feature>
<accession>A0A0D7B7D4</accession>
<feature type="region of interest" description="Disordered" evidence="1">
    <location>
        <begin position="155"/>
        <end position="460"/>
    </location>
</feature>
<evidence type="ECO:0000313" key="2">
    <source>
        <dbReference type="EMBL" id="KIY66387.1"/>
    </source>
</evidence>
<organism evidence="2 3">
    <name type="scientific">Cylindrobasidium torrendii FP15055 ss-10</name>
    <dbReference type="NCBI Taxonomy" id="1314674"/>
    <lineage>
        <taxon>Eukaryota</taxon>
        <taxon>Fungi</taxon>
        <taxon>Dikarya</taxon>
        <taxon>Basidiomycota</taxon>
        <taxon>Agaricomycotina</taxon>
        <taxon>Agaricomycetes</taxon>
        <taxon>Agaricomycetidae</taxon>
        <taxon>Agaricales</taxon>
        <taxon>Marasmiineae</taxon>
        <taxon>Physalacriaceae</taxon>
        <taxon>Cylindrobasidium</taxon>
    </lineage>
</organism>
<feature type="compositionally biased region" description="Basic and acidic residues" evidence="1">
    <location>
        <begin position="74"/>
        <end position="84"/>
    </location>
</feature>
<protein>
    <submittedName>
        <fullName evidence="2">Uncharacterized protein</fullName>
    </submittedName>
</protein>
<feature type="compositionally biased region" description="Low complexity" evidence="1">
    <location>
        <begin position="341"/>
        <end position="370"/>
    </location>
</feature>
<dbReference type="EMBL" id="KN880556">
    <property type="protein sequence ID" value="KIY66387.1"/>
    <property type="molecule type" value="Genomic_DNA"/>
</dbReference>
<dbReference type="STRING" id="1314674.A0A0D7B7D4"/>
<keyword evidence="3" id="KW-1185">Reference proteome</keyword>